<protein>
    <submittedName>
        <fullName evidence="1">Uncharacterized protein</fullName>
    </submittedName>
</protein>
<organism evidence="1 2">
    <name type="scientific">Steinernema carpocapsae</name>
    <name type="common">Entomopathogenic nematode</name>
    <dbReference type="NCBI Taxonomy" id="34508"/>
    <lineage>
        <taxon>Eukaryota</taxon>
        <taxon>Metazoa</taxon>
        <taxon>Ecdysozoa</taxon>
        <taxon>Nematoda</taxon>
        <taxon>Chromadorea</taxon>
        <taxon>Rhabditida</taxon>
        <taxon>Tylenchina</taxon>
        <taxon>Panagrolaimomorpha</taxon>
        <taxon>Strongyloidoidea</taxon>
        <taxon>Steinernematidae</taxon>
        <taxon>Steinernema</taxon>
    </lineage>
</organism>
<dbReference type="EMBL" id="AZBU02000004">
    <property type="protein sequence ID" value="TKR82866.1"/>
    <property type="molecule type" value="Genomic_DNA"/>
</dbReference>
<comment type="caution">
    <text evidence="1">The sequence shown here is derived from an EMBL/GenBank/DDBJ whole genome shotgun (WGS) entry which is preliminary data.</text>
</comment>
<proteinExistence type="predicted"/>
<reference evidence="1 2" key="2">
    <citation type="journal article" date="2019" name="G3 (Bethesda)">
        <title>Hybrid Assembly of the Genome of the Entomopathogenic Nematode Steinernema carpocapsae Identifies the X-Chromosome.</title>
        <authorList>
            <person name="Serra L."/>
            <person name="Macchietto M."/>
            <person name="Macias-Munoz A."/>
            <person name="McGill C.J."/>
            <person name="Rodriguez I.M."/>
            <person name="Rodriguez B."/>
            <person name="Murad R."/>
            <person name="Mortazavi A."/>
        </authorList>
    </citation>
    <scope>NUCLEOTIDE SEQUENCE [LARGE SCALE GENOMIC DNA]</scope>
    <source>
        <strain evidence="1 2">ALL</strain>
    </source>
</reference>
<name>A0A4U5NJ13_STECR</name>
<accession>A0A4U5NJ13</accession>
<dbReference type="AlphaFoldDB" id="A0A4U5NJ13"/>
<dbReference type="Proteomes" id="UP000298663">
    <property type="component" value="Unassembled WGS sequence"/>
</dbReference>
<evidence type="ECO:0000313" key="2">
    <source>
        <dbReference type="Proteomes" id="UP000298663"/>
    </source>
</evidence>
<gene>
    <name evidence="1" type="ORF">L596_016540</name>
</gene>
<sequence length="84" mass="9520">MCNLFLILTDVLAKAIHYITFGFNVKHQKLLPLACERMTYRCTNAGFELAIFGFVDRRVIHCATKPPLPSLTFCTHSSDAPKFD</sequence>
<keyword evidence="2" id="KW-1185">Reference proteome</keyword>
<evidence type="ECO:0000313" key="1">
    <source>
        <dbReference type="EMBL" id="TKR82866.1"/>
    </source>
</evidence>
<reference evidence="1 2" key="1">
    <citation type="journal article" date="2015" name="Genome Biol.">
        <title>Comparative genomics of Steinernema reveals deeply conserved gene regulatory networks.</title>
        <authorList>
            <person name="Dillman A.R."/>
            <person name="Macchietto M."/>
            <person name="Porter C.F."/>
            <person name="Rogers A."/>
            <person name="Williams B."/>
            <person name="Antoshechkin I."/>
            <person name="Lee M.M."/>
            <person name="Goodwin Z."/>
            <person name="Lu X."/>
            <person name="Lewis E.E."/>
            <person name="Goodrich-Blair H."/>
            <person name="Stock S.P."/>
            <person name="Adams B.J."/>
            <person name="Sternberg P.W."/>
            <person name="Mortazavi A."/>
        </authorList>
    </citation>
    <scope>NUCLEOTIDE SEQUENCE [LARGE SCALE GENOMIC DNA]</scope>
    <source>
        <strain evidence="1 2">ALL</strain>
    </source>
</reference>